<gene>
    <name evidence="3" type="ORF">TrST_g13499</name>
</gene>
<accession>A0A9W7A872</accession>
<dbReference type="EMBL" id="BRXY01000120">
    <property type="protein sequence ID" value="GMH67761.1"/>
    <property type="molecule type" value="Genomic_DNA"/>
</dbReference>
<feature type="signal peptide" evidence="2">
    <location>
        <begin position="1"/>
        <end position="17"/>
    </location>
</feature>
<protein>
    <submittedName>
        <fullName evidence="3">Uncharacterized protein</fullName>
    </submittedName>
</protein>
<evidence type="ECO:0000256" key="1">
    <source>
        <dbReference type="SAM" id="MobiDB-lite"/>
    </source>
</evidence>
<evidence type="ECO:0000256" key="2">
    <source>
        <dbReference type="SAM" id="SignalP"/>
    </source>
</evidence>
<dbReference type="AlphaFoldDB" id="A0A9W7A872"/>
<feature type="region of interest" description="Disordered" evidence="1">
    <location>
        <begin position="55"/>
        <end position="76"/>
    </location>
</feature>
<evidence type="ECO:0000313" key="3">
    <source>
        <dbReference type="EMBL" id="GMH67761.1"/>
    </source>
</evidence>
<name>A0A9W7A872_9STRA</name>
<evidence type="ECO:0000313" key="4">
    <source>
        <dbReference type="Proteomes" id="UP001165085"/>
    </source>
</evidence>
<feature type="chain" id="PRO_5040813018" evidence="2">
    <location>
        <begin position="18"/>
        <end position="121"/>
    </location>
</feature>
<feature type="region of interest" description="Disordered" evidence="1">
    <location>
        <begin position="92"/>
        <end position="121"/>
    </location>
</feature>
<sequence length="121" mass="13106">MRHIFSLLLALLVSSEALRLTPTSAAINGRVSRASFVTSATAAVTALLLPKDAEANETNFQRPSKGGKKKGQQFIPGKGMRAHEDLWLSNETNFQRPSKGGKKKGQQFIPGKGMRANEELA</sequence>
<proteinExistence type="predicted"/>
<organism evidence="3 4">
    <name type="scientific">Triparma strigata</name>
    <dbReference type="NCBI Taxonomy" id="1606541"/>
    <lineage>
        <taxon>Eukaryota</taxon>
        <taxon>Sar</taxon>
        <taxon>Stramenopiles</taxon>
        <taxon>Ochrophyta</taxon>
        <taxon>Bolidophyceae</taxon>
        <taxon>Parmales</taxon>
        <taxon>Triparmaceae</taxon>
        <taxon>Triparma</taxon>
    </lineage>
</organism>
<keyword evidence="4" id="KW-1185">Reference proteome</keyword>
<reference evidence="4" key="1">
    <citation type="journal article" date="2023" name="Commun. Biol.">
        <title>Genome analysis of Parmales, the sister group of diatoms, reveals the evolutionary specialization of diatoms from phago-mixotrophs to photoautotrophs.</title>
        <authorList>
            <person name="Ban H."/>
            <person name="Sato S."/>
            <person name="Yoshikawa S."/>
            <person name="Yamada K."/>
            <person name="Nakamura Y."/>
            <person name="Ichinomiya M."/>
            <person name="Sato N."/>
            <person name="Blanc-Mathieu R."/>
            <person name="Endo H."/>
            <person name="Kuwata A."/>
            <person name="Ogata H."/>
        </authorList>
    </citation>
    <scope>NUCLEOTIDE SEQUENCE [LARGE SCALE GENOMIC DNA]</scope>
    <source>
        <strain evidence="4">NIES 3701</strain>
    </source>
</reference>
<keyword evidence="2" id="KW-0732">Signal</keyword>
<dbReference type="Proteomes" id="UP001165085">
    <property type="component" value="Unassembled WGS sequence"/>
</dbReference>
<comment type="caution">
    <text evidence="3">The sequence shown here is derived from an EMBL/GenBank/DDBJ whole genome shotgun (WGS) entry which is preliminary data.</text>
</comment>
<dbReference type="OrthoDB" id="40781at2759"/>